<evidence type="ECO:0000256" key="1">
    <source>
        <dbReference type="SAM" id="Phobius"/>
    </source>
</evidence>
<dbReference type="PIRSF" id="PIRSF018266">
    <property type="entry name" value="FecR"/>
    <property type="match status" value="1"/>
</dbReference>
<feature type="domain" description="Protein FecR C-terminal" evidence="3">
    <location>
        <begin position="307"/>
        <end position="373"/>
    </location>
</feature>
<dbReference type="Gene3D" id="2.60.120.1440">
    <property type="match status" value="1"/>
</dbReference>
<dbReference type="InterPro" id="IPR012373">
    <property type="entry name" value="Ferrdict_sens_TM"/>
</dbReference>
<dbReference type="InterPro" id="IPR032508">
    <property type="entry name" value="FecR_C"/>
</dbReference>
<dbReference type="Pfam" id="PF04773">
    <property type="entry name" value="FecR"/>
    <property type="match status" value="1"/>
</dbReference>
<evidence type="ECO:0000313" key="5">
    <source>
        <dbReference type="Proteomes" id="UP000468388"/>
    </source>
</evidence>
<evidence type="ECO:0000259" key="3">
    <source>
        <dbReference type="Pfam" id="PF16344"/>
    </source>
</evidence>
<protein>
    <submittedName>
        <fullName evidence="4">DUF4974 domain-containing protein</fullName>
    </submittedName>
</protein>
<comment type="caution">
    <text evidence="4">The sequence shown here is derived from an EMBL/GenBank/DDBJ whole genome shotgun (WGS) entry which is preliminary data.</text>
</comment>
<dbReference type="GO" id="GO:0016989">
    <property type="term" value="F:sigma factor antagonist activity"/>
    <property type="evidence" value="ECO:0007669"/>
    <property type="project" value="TreeGrafter"/>
</dbReference>
<dbReference type="AlphaFoldDB" id="A0A6N8JCS1"/>
<dbReference type="RefSeq" id="WP_157301675.1">
    <property type="nucleotide sequence ID" value="NZ_BAAAZB010000004.1"/>
</dbReference>
<dbReference type="PANTHER" id="PTHR30273">
    <property type="entry name" value="PERIPLASMIC SIGNAL SENSOR AND SIGMA FACTOR ACTIVATOR FECR-RELATED"/>
    <property type="match status" value="1"/>
</dbReference>
<proteinExistence type="predicted"/>
<sequence length="376" mass="41903">MERINYLFHRYYEQTATDEEVRELMELLKDPSQDARLSAMLEQQWEGLVAADPRFTAAEGLPVLNRVLGREDKVRFLPRLRWVAAAAVIFLGGVTAFLWQQPAKKSQQAQVIMPGSNKAVLTLADGSSVTLDSTGKQVIRQGNTTIMQSGGQLEYTTNGNSNTISYNTLRTPRGGQFHLTLPDGSAVWLNAASSVTYPTAFTGADRTVKVTGEAYFEIAKMANKPFRVKISETTVINVLGTNFNINAYTDEPFTNTTLLEGSIGVMTGNNQQVVLRPGQQARTTGTDVKVLDNTDIDQVIAWKNGAFNFDGTDLSSVLRQLSRWYDVDVVFEGKIPQRRFGGAIQRNLQLQQVLRILEKMDIKFRMDGRKLIVVQQ</sequence>
<dbReference type="EMBL" id="WRXO01000006">
    <property type="protein sequence ID" value="MVT43067.1"/>
    <property type="molecule type" value="Genomic_DNA"/>
</dbReference>
<dbReference type="Pfam" id="PF16344">
    <property type="entry name" value="FecR_C"/>
    <property type="match status" value="1"/>
</dbReference>
<feature type="domain" description="FecR protein" evidence="2">
    <location>
        <begin position="168"/>
        <end position="263"/>
    </location>
</feature>
<gene>
    <name evidence="4" type="ORF">GO495_20890</name>
</gene>
<evidence type="ECO:0000259" key="2">
    <source>
        <dbReference type="Pfam" id="PF04773"/>
    </source>
</evidence>
<reference evidence="4 5" key="1">
    <citation type="submission" date="2019-12" db="EMBL/GenBank/DDBJ databases">
        <title>The draft genomic sequence of strain Chitinophaga oryziterrae JCM 16595.</title>
        <authorList>
            <person name="Zhang X."/>
        </authorList>
    </citation>
    <scope>NUCLEOTIDE SEQUENCE [LARGE SCALE GENOMIC DNA]</scope>
    <source>
        <strain evidence="4 5">JCM 16595</strain>
    </source>
</reference>
<feature type="transmembrane region" description="Helical" evidence="1">
    <location>
        <begin position="80"/>
        <end position="99"/>
    </location>
</feature>
<keyword evidence="1" id="KW-0472">Membrane</keyword>
<dbReference type="Gene3D" id="3.55.50.30">
    <property type="match status" value="1"/>
</dbReference>
<dbReference type="PANTHER" id="PTHR30273:SF2">
    <property type="entry name" value="PROTEIN FECR"/>
    <property type="match status" value="1"/>
</dbReference>
<evidence type="ECO:0000313" key="4">
    <source>
        <dbReference type="EMBL" id="MVT43067.1"/>
    </source>
</evidence>
<name>A0A6N8JCS1_9BACT</name>
<keyword evidence="5" id="KW-1185">Reference proteome</keyword>
<dbReference type="Proteomes" id="UP000468388">
    <property type="component" value="Unassembled WGS sequence"/>
</dbReference>
<accession>A0A6N8JCS1</accession>
<dbReference type="OrthoDB" id="1097347at2"/>
<keyword evidence="1" id="KW-0812">Transmembrane</keyword>
<dbReference type="InterPro" id="IPR006860">
    <property type="entry name" value="FecR"/>
</dbReference>
<keyword evidence="1" id="KW-1133">Transmembrane helix</keyword>
<organism evidence="4 5">
    <name type="scientific">Chitinophaga oryziterrae</name>
    <dbReference type="NCBI Taxonomy" id="1031224"/>
    <lineage>
        <taxon>Bacteria</taxon>
        <taxon>Pseudomonadati</taxon>
        <taxon>Bacteroidota</taxon>
        <taxon>Chitinophagia</taxon>
        <taxon>Chitinophagales</taxon>
        <taxon>Chitinophagaceae</taxon>
        <taxon>Chitinophaga</taxon>
    </lineage>
</organism>